<dbReference type="Proteomes" id="UP000784294">
    <property type="component" value="Unassembled WGS sequence"/>
</dbReference>
<keyword evidence="6" id="KW-1185">Reference proteome</keyword>
<keyword evidence="3" id="KW-0413">Isomerase</keyword>
<dbReference type="Gene3D" id="3.90.226.10">
    <property type="entry name" value="2-enoyl-CoA Hydratase, Chain A, domain 1"/>
    <property type="match status" value="2"/>
</dbReference>
<evidence type="ECO:0000256" key="1">
    <source>
        <dbReference type="ARBA" id="ARBA00004275"/>
    </source>
</evidence>
<keyword evidence="2" id="KW-0576">Peroxisome</keyword>
<feature type="compositionally biased region" description="Polar residues" evidence="4">
    <location>
        <begin position="25"/>
        <end position="38"/>
    </location>
</feature>
<comment type="subcellular location">
    <subcellularLocation>
        <location evidence="1">Peroxisome</location>
    </subcellularLocation>
</comment>
<evidence type="ECO:0000256" key="2">
    <source>
        <dbReference type="ARBA" id="ARBA00023140"/>
    </source>
</evidence>
<dbReference type="OrthoDB" id="409763at2759"/>
<name>A0A448WJH6_9PLAT</name>
<dbReference type="PANTHER" id="PTHR43684:SF1">
    <property type="entry name" value="ENOYL-COA DELTA ISOMERASE 2"/>
    <property type="match status" value="1"/>
</dbReference>
<comment type="caution">
    <text evidence="5">The sequence shown here is derived from an EMBL/GenBank/DDBJ whole genome shotgun (WGS) entry which is preliminary data.</text>
</comment>
<feature type="region of interest" description="Disordered" evidence="4">
    <location>
        <begin position="288"/>
        <end position="330"/>
    </location>
</feature>
<dbReference type="InterPro" id="IPR001753">
    <property type="entry name" value="Enoyl-CoA_hydra/iso"/>
</dbReference>
<dbReference type="InterPro" id="IPR051053">
    <property type="entry name" value="ECH/Chromodomain_protein"/>
</dbReference>
<reference evidence="5" key="1">
    <citation type="submission" date="2018-11" db="EMBL/GenBank/DDBJ databases">
        <authorList>
            <consortium name="Pathogen Informatics"/>
        </authorList>
    </citation>
    <scope>NUCLEOTIDE SEQUENCE</scope>
</reference>
<dbReference type="Pfam" id="PF00378">
    <property type="entry name" value="ECH_1"/>
    <property type="match status" value="2"/>
</dbReference>
<dbReference type="PANTHER" id="PTHR43684">
    <property type="match status" value="1"/>
</dbReference>
<feature type="region of interest" description="Disordered" evidence="4">
    <location>
        <begin position="1"/>
        <end position="81"/>
    </location>
</feature>
<evidence type="ECO:0000256" key="3">
    <source>
        <dbReference type="ARBA" id="ARBA00023235"/>
    </source>
</evidence>
<dbReference type="InterPro" id="IPR029045">
    <property type="entry name" value="ClpP/crotonase-like_dom_sf"/>
</dbReference>
<accession>A0A448WJH6</accession>
<evidence type="ECO:0000313" key="6">
    <source>
        <dbReference type="Proteomes" id="UP000784294"/>
    </source>
</evidence>
<dbReference type="CDD" id="cd06558">
    <property type="entry name" value="crotonase-like"/>
    <property type="match status" value="1"/>
</dbReference>
<evidence type="ECO:0008006" key="7">
    <source>
        <dbReference type="Google" id="ProtNLM"/>
    </source>
</evidence>
<proteinExistence type="predicted"/>
<dbReference type="EMBL" id="CAAALY010017203">
    <property type="protein sequence ID" value="VEL13254.1"/>
    <property type="molecule type" value="Genomic_DNA"/>
</dbReference>
<dbReference type="GO" id="GO:0005634">
    <property type="term" value="C:nucleus"/>
    <property type="evidence" value="ECO:0007669"/>
    <property type="project" value="TreeGrafter"/>
</dbReference>
<dbReference type="SUPFAM" id="SSF52096">
    <property type="entry name" value="ClpP/crotonase"/>
    <property type="match status" value="2"/>
</dbReference>
<sequence length="446" mass="46166">MLLHGPLVLTSSTGEPNSPLEEDASQSPAKTSTGASFASSNDSLPLALSSLPGLQLHHGQPSNHENIEEPPGIGPRRSANRCSDAAQTRFKSIIVHRNLAGGFTEIWIHSPESLLKNSLNIQVLQELTTALTQAKQDTNRLVLLSGLGSVFSSGIDLTHVTGRLPSRRTLHSLDWLRRQSHSYNQMCASSCICTSCSAGVCGPQTVSNFGENVTASLDTNGSRAGVGGSGNSASSLLSEDVSSGCGSIYSEGIDDRQRSFSCQGTGGVTVITNLNNFGGLVGEEVEVSRSSAEKTPAGLDSLSVKTNASSSSTRGSDAGQIQQTASAPSPPPVICRCAFCLSPRGGAGLVPRAPLARLDAGAAGARLAEVLRTFLLHLVDFPKLLVVGVNGPALGLACAILPLADLIYASDTASFHLPYLRLGQIPEAGASYTLSALAGIPLVSCL</sequence>
<evidence type="ECO:0000313" key="5">
    <source>
        <dbReference type="EMBL" id="VEL13254.1"/>
    </source>
</evidence>
<feature type="compositionally biased region" description="Low complexity" evidence="4">
    <location>
        <begin position="39"/>
        <end position="56"/>
    </location>
</feature>
<organism evidence="5 6">
    <name type="scientific">Protopolystoma xenopodis</name>
    <dbReference type="NCBI Taxonomy" id="117903"/>
    <lineage>
        <taxon>Eukaryota</taxon>
        <taxon>Metazoa</taxon>
        <taxon>Spiralia</taxon>
        <taxon>Lophotrochozoa</taxon>
        <taxon>Platyhelminthes</taxon>
        <taxon>Monogenea</taxon>
        <taxon>Polyopisthocotylea</taxon>
        <taxon>Polystomatidea</taxon>
        <taxon>Polystomatidae</taxon>
        <taxon>Protopolystoma</taxon>
    </lineage>
</organism>
<feature type="compositionally biased region" description="Polar residues" evidence="4">
    <location>
        <begin position="303"/>
        <end position="327"/>
    </location>
</feature>
<protein>
    <recommendedName>
        <fullName evidence="7">3-hydroxyisobutyryl-CoA hydrolase, mitochondrial</fullName>
    </recommendedName>
</protein>
<evidence type="ECO:0000256" key="4">
    <source>
        <dbReference type="SAM" id="MobiDB-lite"/>
    </source>
</evidence>
<gene>
    <name evidence="5" type="ORF">PXEA_LOCUS6694</name>
</gene>
<dbReference type="GO" id="GO:0003714">
    <property type="term" value="F:transcription corepressor activity"/>
    <property type="evidence" value="ECO:0007669"/>
    <property type="project" value="TreeGrafter"/>
</dbReference>
<dbReference type="AlphaFoldDB" id="A0A448WJH6"/>